<dbReference type="AlphaFoldDB" id="A0A919MR70"/>
<dbReference type="SMART" id="SM00138">
    <property type="entry name" value="MeTrc"/>
    <property type="match status" value="1"/>
</dbReference>
<evidence type="ECO:0000313" key="11">
    <source>
        <dbReference type="Proteomes" id="UP000647172"/>
    </source>
</evidence>
<evidence type="ECO:0000256" key="6">
    <source>
        <dbReference type="SAM" id="Coils"/>
    </source>
</evidence>
<dbReference type="InterPro" id="IPR013767">
    <property type="entry name" value="PAS_fold"/>
</dbReference>
<dbReference type="EMBL" id="BOMQ01000100">
    <property type="protein sequence ID" value="GIE54366.1"/>
    <property type="molecule type" value="Genomic_DNA"/>
</dbReference>
<dbReference type="PRINTS" id="PR00996">
    <property type="entry name" value="CHERMTFRASE"/>
</dbReference>
<feature type="domain" description="PAS" evidence="7">
    <location>
        <begin position="501"/>
        <end position="549"/>
    </location>
</feature>
<comment type="catalytic activity">
    <reaction evidence="1">
        <text>L-glutamyl-[protein] + S-adenosyl-L-methionine = [protein]-L-glutamate 5-O-methyl ester + S-adenosyl-L-homocysteine</text>
        <dbReference type="Rhea" id="RHEA:24452"/>
        <dbReference type="Rhea" id="RHEA-COMP:10208"/>
        <dbReference type="Rhea" id="RHEA-COMP:10311"/>
        <dbReference type="ChEBI" id="CHEBI:29973"/>
        <dbReference type="ChEBI" id="CHEBI:57856"/>
        <dbReference type="ChEBI" id="CHEBI:59789"/>
        <dbReference type="ChEBI" id="CHEBI:82795"/>
        <dbReference type="EC" id="2.1.1.80"/>
    </reaction>
</comment>
<dbReference type="InterPro" id="IPR022642">
    <property type="entry name" value="CheR_C"/>
</dbReference>
<name>A0A919MR70_9ACTN</name>
<sequence>MTEGDPVIPTDPDFEALLVYLKESRGFDFTGYKRSSLMRRVDRRMSQVGIVGYPDYLDHLQVHPDEFTALFNTILINVTAFFRDADAWDFLRAEIVEPLIAARAPDAPIRIWSAGCASGQEAYTLAIVFAEVLEIEAFRERVKIYATDVDEEQLTEARQATYGEEDLQAVPAELAEKYFERAGGRFTFRKDLRRSVIFGRNDLVQDAPISRIDLLSCRNTLMYFNAETQTKILSRFHFALADGGILLLGKAEMLLSHGTIFAPVDLKRRVFRRVPRALYQNGGALTDFPASTASPVAGLDQLRTEAYATSPLAQLGISADGLVALTNARLETLFGVSSRDVGRPFRDLDLSYRPVELRRHIEQAQAERRPLRVTDVEYLRAGELIHLEIQLSPLIAADGSVLGVNLAFADVTAARRLQDDLEHAHQQLEAAYEELQSTNEELETTNEELQSTVEELETTNEELQSTNEELETMNEELQSTNEELQNINDQLRISTEQLDDANSFLETVLASLRAGVVVIDHDLRIRMWNRRAEDLWGLRSAEVVGQHFLNLDIGLPFERLRPLLRGVLGEPGGTAETAVEAVNRRGRTITVRVAATPLVTADGGHRNGGAIIVMETEALADATVDTV</sequence>
<dbReference type="GO" id="GO:0032259">
    <property type="term" value="P:methylation"/>
    <property type="evidence" value="ECO:0007669"/>
    <property type="project" value="UniProtKB-KW"/>
</dbReference>
<dbReference type="PROSITE" id="PS50123">
    <property type="entry name" value="CHER"/>
    <property type="match status" value="1"/>
</dbReference>
<evidence type="ECO:0000259" key="7">
    <source>
        <dbReference type="PROSITE" id="PS50112"/>
    </source>
</evidence>
<dbReference type="NCBIfam" id="TIGR00229">
    <property type="entry name" value="sensory_box"/>
    <property type="match status" value="2"/>
</dbReference>
<dbReference type="Gene3D" id="1.10.287.620">
    <property type="entry name" value="Helix Hairpins"/>
    <property type="match status" value="1"/>
</dbReference>
<accession>A0A919MR70</accession>
<dbReference type="Gene3D" id="1.10.155.10">
    <property type="entry name" value="Chemotaxis receptor methyltransferase CheR, N-terminal domain"/>
    <property type="match status" value="1"/>
</dbReference>
<dbReference type="Gene3D" id="3.30.450.20">
    <property type="entry name" value="PAS domain"/>
    <property type="match status" value="2"/>
</dbReference>
<keyword evidence="4" id="KW-0808">Transferase</keyword>
<dbReference type="InterPro" id="IPR050903">
    <property type="entry name" value="Bact_Chemotaxis_MeTrfase"/>
</dbReference>
<dbReference type="GO" id="GO:0006355">
    <property type="term" value="P:regulation of DNA-templated transcription"/>
    <property type="evidence" value="ECO:0007669"/>
    <property type="project" value="InterPro"/>
</dbReference>
<evidence type="ECO:0000259" key="9">
    <source>
        <dbReference type="PROSITE" id="PS50123"/>
    </source>
</evidence>
<dbReference type="InterPro" id="IPR036804">
    <property type="entry name" value="CheR_N_sf"/>
</dbReference>
<dbReference type="PANTHER" id="PTHR24422:SF10">
    <property type="entry name" value="CHEMOTAXIS PROTEIN METHYLTRANSFERASE 2"/>
    <property type="match status" value="1"/>
</dbReference>
<feature type="domain" description="PAC" evidence="8">
    <location>
        <begin position="367"/>
        <end position="423"/>
    </location>
</feature>
<dbReference type="InterPro" id="IPR029063">
    <property type="entry name" value="SAM-dependent_MTases_sf"/>
</dbReference>
<proteinExistence type="predicted"/>
<dbReference type="SUPFAM" id="SSF53335">
    <property type="entry name" value="S-adenosyl-L-methionine-dependent methyltransferases"/>
    <property type="match status" value="1"/>
</dbReference>
<dbReference type="InterPro" id="IPR000700">
    <property type="entry name" value="PAS-assoc_C"/>
</dbReference>
<evidence type="ECO:0000256" key="1">
    <source>
        <dbReference type="ARBA" id="ARBA00001541"/>
    </source>
</evidence>
<evidence type="ECO:0000313" key="10">
    <source>
        <dbReference type="EMBL" id="GIE54366.1"/>
    </source>
</evidence>
<feature type="domain" description="CheR-type methyltransferase" evidence="9">
    <location>
        <begin position="2"/>
        <end position="254"/>
    </location>
</feature>
<dbReference type="SUPFAM" id="SSF47757">
    <property type="entry name" value="Chemotaxis receptor methyltransferase CheR, N-terminal domain"/>
    <property type="match status" value="1"/>
</dbReference>
<dbReference type="Pfam" id="PF00989">
    <property type="entry name" value="PAS"/>
    <property type="match status" value="1"/>
</dbReference>
<comment type="caution">
    <text evidence="10">The sequence shown here is derived from an EMBL/GenBank/DDBJ whole genome shotgun (WGS) entry which is preliminary data.</text>
</comment>
<dbReference type="PANTHER" id="PTHR24422">
    <property type="entry name" value="CHEMOTAXIS PROTEIN METHYLTRANSFERASE"/>
    <property type="match status" value="1"/>
</dbReference>
<gene>
    <name evidence="10" type="primary">cheR</name>
    <name evidence="10" type="ORF">Ani05nite_79000</name>
</gene>
<dbReference type="SMART" id="SM00091">
    <property type="entry name" value="PAS"/>
    <property type="match status" value="2"/>
</dbReference>
<dbReference type="EC" id="2.1.1.80" evidence="2"/>
<dbReference type="SUPFAM" id="SSF55785">
    <property type="entry name" value="PYP-like sensor domain (PAS domain)"/>
    <property type="match status" value="2"/>
</dbReference>
<dbReference type="Pfam" id="PF01739">
    <property type="entry name" value="CheR"/>
    <property type="match status" value="1"/>
</dbReference>
<keyword evidence="3" id="KW-0489">Methyltransferase</keyword>
<protein>
    <recommendedName>
        <fullName evidence="2">protein-glutamate O-methyltransferase</fullName>
        <ecNumber evidence="2">2.1.1.80</ecNumber>
    </recommendedName>
</protein>
<reference evidence="10" key="1">
    <citation type="submission" date="2021-01" db="EMBL/GenBank/DDBJ databases">
        <title>Whole genome shotgun sequence of Actinoplanes nipponensis NBRC 14063.</title>
        <authorList>
            <person name="Komaki H."/>
            <person name="Tamura T."/>
        </authorList>
    </citation>
    <scope>NUCLEOTIDE SEQUENCE</scope>
    <source>
        <strain evidence="10">NBRC 14063</strain>
    </source>
</reference>
<keyword evidence="11" id="KW-1185">Reference proteome</keyword>
<dbReference type="SUPFAM" id="SSF46579">
    <property type="entry name" value="Prefoldin"/>
    <property type="match status" value="1"/>
</dbReference>
<dbReference type="CDD" id="cd00130">
    <property type="entry name" value="PAS"/>
    <property type="match status" value="1"/>
</dbReference>
<keyword evidence="5" id="KW-0949">S-adenosyl-L-methionine</keyword>
<feature type="coiled-coil region" evidence="6">
    <location>
        <begin position="411"/>
        <end position="501"/>
    </location>
</feature>
<evidence type="ECO:0000259" key="8">
    <source>
        <dbReference type="PROSITE" id="PS50113"/>
    </source>
</evidence>
<dbReference type="Pfam" id="PF03705">
    <property type="entry name" value="CheR_N"/>
    <property type="match status" value="1"/>
</dbReference>
<dbReference type="InterPro" id="IPR000780">
    <property type="entry name" value="CheR_MeTrfase"/>
</dbReference>
<dbReference type="InterPro" id="IPR000014">
    <property type="entry name" value="PAS"/>
</dbReference>
<keyword evidence="6" id="KW-0175">Coiled coil</keyword>
<evidence type="ECO:0000256" key="2">
    <source>
        <dbReference type="ARBA" id="ARBA00012534"/>
    </source>
</evidence>
<dbReference type="Proteomes" id="UP000647172">
    <property type="component" value="Unassembled WGS sequence"/>
</dbReference>
<dbReference type="GO" id="GO:0008983">
    <property type="term" value="F:protein-glutamate O-methyltransferase activity"/>
    <property type="evidence" value="ECO:0007669"/>
    <property type="project" value="UniProtKB-EC"/>
</dbReference>
<evidence type="ECO:0000256" key="4">
    <source>
        <dbReference type="ARBA" id="ARBA00022679"/>
    </source>
</evidence>
<dbReference type="Pfam" id="PF08448">
    <property type="entry name" value="PAS_4"/>
    <property type="match status" value="1"/>
</dbReference>
<dbReference type="Gene3D" id="3.40.50.150">
    <property type="entry name" value="Vaccinia Virus protein VP39"/>
    <property type="match status" value="1"/>
</dbReference>
<dbReference type="InterPro" id="IPR022641">
    <property type="entry name" value="CheR_N"/>
</dbReference>
<evidence type="ECO:0000256" key="3">
    <source>
        <dbReference type="ARBA" id="ARBA00022603"/>
    </source>
</evidence>
<dbReference type="PROSITE" id="PS50112">
    <property type="entry name" value="PAS"/>
    <property type="match status" value="1"/>
</dbReference>
<dbReference type="InterPro" id="IPR035965">
    <property type="entry name" value="PAS-like_dom_sf"/>
</dbReference>
<organism evidence="10 11">
    <name type="scientific">Actinoplanes nipponensis</name>
    <dbReference type="NCBI Taxonomy" id="135950"/>
    <lineage>
        <taxon>Bacteria</taxon>
        <taxon>Bacillati</taxon>
        <taxon>Actinomycetota</taxon>
        <taxon>Actinomycetes</taxon>
        <taxon>Micromonosporales</taxon>
        <taxon>Micromonosporaceae</taxon>
        <taxon>Actinoplanes</taxon>
    </lineage>
</organism>
<evidence type="ECO:0000256" key="5">
    <source>
        <dbReference type="ARBA" id="ARBA00022691"/>
    </source>
</evidence>
<dbReference type="PROSITE" id="PS50113">
    <property type="entry name" value="PAC"/>
    <property type="match status" value="1"/>
</dbReference>
<dbReference type="InterPro" id="IPR013656">
    <property type="entry name" value="PAS_4"/>
</dbReference>